<feature type="transmembrane region" description="Helical" evidence="6">
    <location>
        <begin position="189"/>
        <end position="209"/>
    </location>
</feature>
<keyword evidence="9" id="KW-1185">Reference proteome</keyword>
<feature type="transmembrane region" description="Helical" evidence="6">
    <location>
        <begin position="61"/>
        <end position="79"/>
    </location>
</feature>
<dbReference type="GO" id="GO:0016020">
    <property type="term" value="C:membrane"/>
    <property type="evidence" value="ECO:0007669"/>
    <property type="project" value="UniProtKB-SubCell"/>
</dbReference>
<comment type="subcellular location">
    <subcellularLocation>
        <location evidence="1">Membrane</location>
        <topology evidence="1">Multi-pass membrane protein</topology>
    </subcellularLocation>
</comment>
<evidence type="ECO:0000256" key="1">
    <source>
        <dbReference type="ARBA" id="ARBA00004141"/>
    </source>
</evidence>
<organism evidence="8 9">
    <name type="scientific">Gonapodya prolifera (strain JEL478)</name>
    <name type="common">Monoblepharis prolifera</name>
    <dbReference type="NCBI Taxonomy" id="1344416"/>
    <lineage>
        <taxon>Eukaryota</taxon>
        <taxon>Fungi</taxon>
        <taxon>Fungi incertae sedis</taxon>
        <taxon>Chytridiomycota</taxon>
        <taxon>Chytridiomycota incertae sedis</taxon>
        <taxon>Monoblepharidomycetes</taxon>
        <taxon>Monoblepharidales</taxon>
        <taxon>Gonapodyaceae</taxon>
        <taxon>Gonapodya</taxon>
    </lineage>
</organism>
<keyword evidence="2" id="KW-0813">Transport</keyword>
<dbReference type="OrthoDB" id="2962993at2759"/>
<protein>
    <submittedName>
        <fullName evidence="8">MFS general substrate transporter</fullName>
    </submittedName>
</protein>
<name>A0A139AHR6_GONPJ</name>
<evidence type="ECO:0000313" key="8">
    <source>
        <dbReference type="EMBL" id="KXS15953.1"/>
    </source>
</evidence>
<sequence length="323" mass="35745">QESRVMRKVDFRLIPWLMVCYTALNVSEWQGSGNISAALIINAEQPTHTLLVELGLSGTQLNWALSAFFFGYVLFEIPSNLMITRFNPSRWIARIMTSWGILAACMGAVHDFVGLTVVRCLVGVMEAGYSPGTALYLSFWYKKYEGMLLLSSRWAYMFGGAGIMSSFSGVIAFGVANMDQVLGISGWRWLFLLEGAASTLLGIATWFLLPDYPQTARFLSDREKEIVIGRLPPTAPSVAAKKMKVAEILDAFTDWRMYALGFALLLQLCATYAIAYFLPSVIRDMGFVSTSAQLLTIPIALATSMYIFLMLVLCPTLHSQLGA</sequence>
<dbReference type="OMA" id="GVERTIC"/>
<dbReference type="Pfam" id="PF07690">
    <property type="entry name" value="MFS_1"/>
    <property type="match status" value="1"/>
</dbReference>
<evidence type="ECO:0000256" key="5">
    <source>
        <dbReference type="ARBA" id="ARBA00023136"/>
    </source>
</evidence>
<dbReference type="PROSITE" id="PS50850">
    <property type="entry name" value="MFS"/>
    <property type="match status" value="1"/>
</dbReference>
<keyword evidence="3 6" id="KW-0812">Transmembrane</keyword>
<evidence type="ECO:0000256" key="6">
    <source>
        <dbReference type="SAM" id="Phobius"/>
    </source>
</evidence>
<dbReference type="InterPro" id="IPR020846">
    <property type="entry name" value="MFS_dom"/>
</dbReference>
<evidence type="ECO:0000256" key="4">
    <source>
        <dbReference type="ARBA" id="ARBA00022989"/>
    </source>
</evidence>
<dbReference type="FunFam" id="1.20.1250.20:FF:000018">
    <property type="entry name" value="MFS transporter permease"/>
    <property type="match status" value="1"/>
</dbReference>
<evidence type="ECO:0000313" key="9">
    <source>
        <dbReference type="Proteomes" id="UP000070544"/>
    </source>
</evidence>
<evidence type="ECO:0000256" key="3">
    <source>
        <dbReference type="ARBA" id="ARBA00022692"/>
    </source>
</evidence>
<dbReference type="STRING" id="1344416.A0A139AHR6"/>
<dbReference type="PANTHER" id="PTHR43791:SF36">
    <property type="entry name" value="TRANSPORTER, PUTATIVE (AFU_ORTHOLOGUE AFUA_6G08340)-RELATED"/>
    <property type="match status" value="1"/>
</dbReference>
<feature type="transmembrane region" description="Helical" evidence="6">
    <location>
        <begin position="294"/>
        <end position="318"/>
    </location>
</feature>
<dbReference type="GO" id="GO:0022857">
    <property type="term" value="F:transmembrane transporter activity"/>
    <property type="evidence" value="ECO:0007669"/>
    <property type="project" value="InterPro"/>
</dbReference>
<feature type="transmembrane region" description="Helical" evidence="6">
    <location>
        <begin position="257"/>
        <end position="282"/>
    </location>
</feature>
<dbReference type="InterPro" id="IPR036259">
    <property type="entry name" value="MFS_trans_sf"/>
</dbReference>
<dbReference type="InterPro" id="IPR011701">
    <property type="entry name" value="MFS"/>
</dbReference>
<feature type="non-terminal residue" evidence="8">
    <location>
        <position position="1"/>
    </location>
</feature>
<dbReference type="EMBL" id="KQ965758">
    <property type="protein sequence ID" value="KXS15953.1"/>
    <property type="molecule type" value="Genomic_DNA"/>
</dbReference>
<dbReference type="Proteomes" id="UP000070544">
    <property type="component" value="Unassembled WGS sequence"/>
</dbReference>
<gene>
    <name evidence="8" type="ORF">M427DRAFT_98440</name>
</gene>
<feature type="domain" description="Major facilitator superfamily (MFS) profile" evidence="7">
    <location>
        <begin position="1"/>
        <end position="323"/>
    </location>
</feature>
<evidence type="ECO:0000259" key="7">
    <source>
        <dbReference type="PROSITE" id="PS50850"/>
    </source>
</evidence>
<dbReference type="Gene3D" id="1.20.1250.20">
    <property type="entry name" value="MFS general substrate transporter like domains"/>
    <property type="match status" value="1"/>
</dbReference>
<feature type="transmembrane region" description="Helical" evidence="6">
    <location>
        <begin position="154"/>
        <end position="177"/>
    </location>
</feature>
<accession>A0A139AHR6</accession>
<dbReference type="PANTHER" id="PTHR43791">
    <property type="entry name" value="PERMEASE-RELATED"/>
    <property type="match status" value="1"/>
</dbReference>
<feature type="transmembrane region" description="Helical" evidence="6">
    <location>
        <begin position="91"/>
        <end position="109"/>
    </location>
</feature>
<dbReference type="AlphaFoldDB" id="A0A139AHR6"/>
<evidence type="ECO:0000256" key="2">
    <source>
        <dbReference type="ARBA" id="ARBA00022448"/>
    </source>
</evidence>
<proteinExistence type="predicted"/>
<reference evidence="8 9" key="1">
    <citation type="journal article" date="2015" name="Genome Biol. Evol.">
        <title>Phylogenomic analyses indicate that early fungi evolved digesting cell walls of algal ancestors of land plants.</title>
        <authorList>
            <person name="Chang Y."/>
            <person name="Wang S."/>
            <person name="Sekimoto S."/>
            <person name="Aerts A.L."/>
            <person name="Choi C."/>
            <person name="Clum A."/>
            <person name="LaButti K.M."/>
            <person name="Lindquist E.A."/>
            <person name="Yee Ngan C."/>
            <person name="Ohm R.A."/>
            <person name="Salamov A.A."/>
            <person name="Grigoriev I.V."/>
            <person name="Spatafora J.W."/>
            <person name="Berbee M.L."/>
        </authorList>
    </citation>
    <scope>NUCLEOTIDE SEQUENCE [LARGE SCALE GENOMIC DNA]</scope>
    <source>
        <strain evidence="8 9">JEL478</strain>
    </source>
</reference>
<keyword evidence="4 6" id="KW-1133">Transmembrane helix</keyword>
<dbReference type="SUPFAM" id="SSF103473">
    <property type="entry name" value="MFS general substrate transporter"/>
    <property type="match status" value="1"/>
</dbReference>
<keyword evidence="5 6" id="KW-0472">Membrane</keyword>